<evidence type="ECO:0000313" key="3">
    <source>
        <dbReference type="RefSeq" id="XP_035692090.1"/>
    </source>
</evidence>
<evidence type="ECO:0000313" key="2">
    <source>
        <dbReference type="Proteomes" id="UP000001554"/>
    </source>
</evidence>
<feature type="region of interest" description="Disordered" evidence="1">
    <location>
        <begin position="102"/>
        <end position="132"/>
    </location>
</feature>
<reference evidence="2" key="2">
    <citation type="journal article" date="2020" name="Nat. Ecol. Evol.">
        <title>Deeply conserved synteny resolves early events in vertebrate evolution.</title>
        <authorList>
            <person name="Simakov O."/>
            <person name="Marletaz F."/>
            <person name="Yue J.X."/>
            <person name="O'Connell B."/>
            <person name="Jenkins J."/>
            <person name="Brandt A."/>
            <person name="Calef R."/>
            <person name="Tung C.H."/>
            <person name="Huang T.K."/>
            <person name="Schmutz J."/>
            <person name="Satoh N."/>
            <person name="Yu J.K."/>
            <person name="Putnam N.H."/>
            <person name="Green R.E."/>
            <person name="Rokhsar D.S."/>
        </authorList>
    </citation>
    <scope>NUCLEOTIDE SEQUENCE [LARGE SCALE GENOMIC DNA]</scope>
    <source>
        <strain evidence="2">S238N-H82</strain>
    </source>
</reference>
<protein>
    <submittedName>
        <fullName evidence="3">Uncharacterized protein LOC118426676</fullName>
    </submittedName>
</protein>
<gene>
    <name evidence="3" type="primary">LOC118426676</name>
</gene>
<dbReference type="GeneID" id="118426676"/>
<sequence>MVLGVAFCWGKDDLPGSRMNTVFCDLVDVLTPYCHRTDWDHNSGAVGFPSLQPAQVVTGYSEHTSIVPHLIWNYSTPPVYEILVPRDKGEAVFSGYGAVVRPPPTPAPDNNRIKDCDGRPPAPTSSRKSWATTDAVWTEPTGNRAEGCSVYTTVHQESSARHAVQTSTGRWHAG</sequence>
<reference evidence="3" key="1">
    <citation type="journal article" date="2016" name="Genome Biol. Evol.">
        <title>Conserved non-coding elements in the most distant genera of cephalochordates: the Goldilocks principle.</title>
        <authorList>
            <person name="Yue J.X."/>
            <person name="Kozmikova I."/>
            <person name="Ono H."/>
            <person name="Nossa C.W."/>
            <person name="Kozmik Z."/>
            <person name="Putnam N.H."/>
            <person name="Yu J.K."/>
            <person name="Holland L.Z."/>
        </authorList>
    </citation>
    <scope>NUCLEOTIDE SEQUENCE</scope>
</reference>
<reference evidence="3" key="3">
    <citation type="submission" date="2025-08" db="UniProtKB">
        <authorList>
            <consortium name="RefSeq"/>
        </authorList>
    </citation>
    <scope>IDENTIFICATION</scope>
</reference>
<dbReference type="KEGG" id="bfo:118426676"/>
<dbReference type="AlphaFoldDB" id="A0A9J7N6V6"/>
<dbReference type="RefSeq" id="XP_035692090.1">
    <property type="nucleotide sequence ID" value="XM_035836197.1"/>
</dbReference>
<keyword evidence="2" id="KW-1185">Reference proteome</keyword>
<accession>A0A9J7N6V6</accession>
<evidence type="ECO:0000256" key="1">
    <source>
        <dbReference type="SAM" id="MobiDB-lite"/>
    </source>
</evidence>
<name>A0A9J7N6V6_BRAFL</name>
<proteinExistence type="predicted"/>
<dbReference type="Proteomes" id="UP000001554">
    <property type="component" value="Chromosome 11"/>
</dbReference>
<organism evidence="2 3">
    <name type="scientific">Branchiostoma floridae</name>
    <name type="common">Florida lancelet</name>
    <name type="synonym">Amphioxus</name>
    <dbReference type="NCBI Taxonomy" id="7739"/>
    <lineage>
        <taxon>Eukaryota</taxon>
        <taxon>Metazoa</taxon>
        <taxon>Chordata</taxon>
        <taxon>Cephalochordata</taxon>
        <taxon>Leptocardii</taxon>
        <taxon>Amphioxiformes</taxon>
        <taxon>Branchiostomatidae</taxon>
        <taxon>Branchiostoma</taxon>
    </lineage>
</organism>